<dbReference type="Proteomes" id="UP000323597">
    <property type="component" value="Chromosome A12"/>
</dbReference>
<evidence type="ECO:0000313" key="1">
    <source>
        <dbReference type="EMBL" id="TYJ04383.1"/>
    </source>
</evidence>
<gene>
    <name evidence="1" type="ORF">E1A91_A12G088100v1</name>
</gene>
<proteinExistence type="predicted"/>
<name>A0A5D2WS50_GOSMU</name>
<dbReference type="AlphaFoldDB" id="A0A5D2WS50"/>
<accession>A0A5D2WS50</accession>
<keyword evidence="2" id="KW-1185">Reference proteome</keyword>
<protein>
    <submittedName>
        <fullName evidence="1">Uncharacterized protein</fullName>
    </submittedName>
</protein>
<sequence length="59" mass="6872">MVPTGFLIITIHIIKHIFTPSGCPFLDFTEPHLEIFAEIVYKPEQQRKADMKRFVNLLS</sequence>
<organism evidence="1 2">
    <name type="scientific">Gossypium mustelinum</name>
    <name type="common">Cotton</name>
    <name type="synonym">Gossypium caicoense</name>
    <dbReference type="NCBI Taxonomy" id="34275"/>
    <lineage>
        <taxon>Eukaryota</taxon>
        <taxon>Viridiplantae</taxon>
        <taxon>Streptophyta</taxon>
        <taxon>Embryophyta</taxon>
        <taxon>Tracheophyta</taxon>
        <taxon>Spermatophyta</taxon>
        <taxon>Magnoliopsida</taxon>
        <taxon>eudicotyledons</taxon>
        <taxon>Gunneridae</taxon>
        <taxon>Pentapetalae</taxon>
        <taxon>rosids</taxon>
        <taxon>malvids</taxon>
        <taxon>Malvales</taxon>
        <taxon>Malvaceae</taxon>
        <taxon>Malvoideae</taxon>
        <taxon>Gossypium</taxon>
    </lineage>
</organism>
<reference evidence="1 2" key="1">
    <citation type="submission" date="2019-07" db="EMBL/GenBank/DDBJ databases">
        <title>WGS assembly of Gossypium mustelinum.</title>
        <authorList>
            <person name="Chen Z.J."/>
            <person name="Sreedasyam A."/>
            <person name="Ando A."/>
            <person name="Song Q."/>
            <person name="De L."/>
            <person name="Hulse-Kemp A."/>
            <person name="Ding M."/>
            <person name="Ye W."/>
            <person name="Kirkbride R."/>
            <person name="Jenkins J."/>
            <person name="Plott C."/>
            <person name="Lovell J."/>
            <person name="Lin Y.-M."/>
            <person name="Vaughn R."/>
            <person name="Liu B."/>
            <person name="Li W."/>
            <person name="Simpson S."/>
            <person name="Scheffler B."/>
            <person name="Saski C."/>
            <person name="Grover C."/>
            <person name="Hu G."/>
            <person name="Conover J."/>
            <person name="Carlson J."/>
            <person name="Shu S."/>
            <person name="Boston L."/>
            <person name="Williams M."/>
            <person name="Peterson D."/>
            <person name="Mcgee K."/>
            <person name="Jones D."/>
            <person name="Wendel J."/>
            <person name="Stelly D."/>
            <person name="Grimwood J."/>
            <person name="Schmutz J."/>
        </authorList>
    </citation>
    <scope>NUCLEOTIDE SEQUENCE [LARGE SCALE GENOMIC DNA]</scope>
    <source>
        <strain evidence="1">1408120.09</strain>
    </source>
</reference>
<evidence type="ECO:0000313" key="2">
    <source>
        <dbReference type="Proteomes" id="UP000323597"/>
    </source>
</evidence>
<dbReference type="EMBL" id="CM017647">
    <property type="protein sequence ID" value="TYJ04383.1"/>
    <property type="molecule type" value="Genomic_DNA"/>
</dbReference>